<feature type="transmembrane region" description="Helical" evidence="2">
    <location>
        <begin position="70"/>
        <end position="90"/>
    </location>
</feature>
<feature type="region of interest" description="Disordered" evidence="1">
    <location>
        <begin position="1"/>
        <end position="22"/>
    </location>
</feature>
<accession>A0A1G7AS40</accession>
<evidence type="ECO:0000313" key="5">
    <source>
        <dbReference type="Proteomes" id="UP000182744"/>
    </source>
</evidence>
<dbReference type="EMBL" id="FNAU01000003">
    <property type="protein sequence ID" value="SDE17611.1"/>
    <property type="molecule type" value="Genomic_DNA"/>
</dbReference>
<feature type="transmembrane region" description="Helical" evidence="2">
    <location>
        <begin position="36"/>
        <end position="58"/>
    </location>
</feature>
<keyword evidence="5" id="KW-1185">Reference proteome</keyword>
<keyword evidence="2" id="KW-0472">Membrane</keyword>
<evidence type="ECO:0000256" key="2">
    <source>
        <dbReference type="SAM" id="Phobius"/>
    </source>
</evidence>
<dbReference type="Proteomes" id="UP000182744">
    <property type="component" value="Unassembled WGS sequence"/>
</dbReference>
<reference evidence="4" key="2">
    <citation type="submission" date="2016-10" db="EMBL/GenBank/DDBJ databases">
        <authorList>
            <person name="de Groot N.N."/>
        </authorList>
    </citation>
    <scope>NUCLEOTIDE SEQUENCE [LARGE SCALE GENOMIC DNA]</scope>
    <source>
        <strain evidence="4">DSM 20639</strain>
    </source>
</reference>
<keyword evidence="2" id="KW-1133">Transmembrane helix</keyword>
<protein>
    <submittedName>
        <fullName evidence="4">Uncharacterized protein</fullName>
    </submittedName>
</protein>
<organism evidence="4 5">
    <name type="scientific">Actinobaculum suis</name>
    <dbReference type="NCBI Taxonomy" id="1657"/>
    <lineage>
        <taxon>Bacteria</taxon>
        <taxon>Bacillati</taxon>
        <taxon>Actinomycetota</taxon>
        <taxon>Actinomycetes</taxon>
        <taxon>Actinomycetales</taxon>
        <taxon>Actinomycetaceae</taxon>
        <taxon>Actinobaculum</taxon>
    </lineage>
</organism>
<gene>
    <name evidence="3" type="ORF">R6G71_05075</name>
    <name evidence="4" type="ORF">SAMN05421878_10354</name>
</gene>
<reference evidence="3" key="3">
    <citation type="submission" date="2023-10" db="EMBL/GenBank/DDBJ databases">
        <title>Whole Genome based description of the genera Actinobaculum and Actinotignum reveals a complex phylogenetic relationship within the species included in the genus Actinotignum.</title>
        <authorList>
            <person name="Jensen C.S."/>
            <person name="Dargis R."/>
            <person name="Kemp M."/>
            <person name="Christensen J.J."/>
        </authorList>
    </citation>
    <scope>NUCLEOTIDE SEQUENCE</scope>
    <source>
        <strain evidence="3">Actinobaculum_suis_CCUG19206T</strain>
    </source>
</reference>
<dbReference type="Proteomes" id="UP001273799">
    <property type="component" value="Unassembled WGS sequence"/>
</dbReference>
<evidence type="ECO:0000313" key="3">
    <source>
        <dbReference type="EMBL" id="MDY5153420.1"/>
    </source>
</evidence>
<proteinExistence type="predicted"/>
<sequence length="110" mass="11726">MTKENKEQAAAKGTAAAPANPRRSGRVRFSVLDLRVWMAVMLGGFGFMLTVYGLFFVTAEDLAKAAGLNLNLWTGIAMIAGGVLCAWRAATHPESDAGEENLAETNPEVL</sequence>
<feature type="compositionally biased region" description="Low complexity" evidence="1">
    <location>
        <begin position="10"/>
        <end position="19"/>
    </location>
</feature>
<evidence type="ECO:0000313" key="4">
    <source>
        <dbReference type="EMBL" id="SDE17611.1"/>
    </source>
</evidence>
<dbReference type="AlphaFoldDB" id="A0A1G7AS40"/>
<name>A0A1G7AS40_9ACTO</name>
<evidence type="ECO:0000256" key="1">
    <source>
        <dbReference type="SAM" id="MobiDB-lite"/>
    </source>
</evidence>
<keyword evidence="2" id="KW-0812">Transmembrane</keyword>
<dbReference type="RefSeq" id="WP_049618885.1">
    <property type="nucleotide sequence ID" value="NZ_FNAU01000003.1"/>
</dbReference>
<reference evidence="5" key="1">
    <citation type="submission" date="2016-10" db="EMBL/GenBank/DDBJ databases">
        <authorList>
            <person name="Varghese N."/>
        </authorList>
    </citation>
    <scope>NUCLEOTIDE SEQUENCE [LARGE SCALE GENOMIC DNA]</scope>
    <source>
        <strain evidence="5">DSM 20639</strain>
    </source>
</reference>
<dbReference type="EMBL" id="JAWNFU010000002">
    <property type="protein sequence ID" value="MDY5153420.1"/>
    <property type="molecule type" value="Genomic_DNA"/>
</dbReference>